<dbReference type="InterPro" id="IPR002328">
    <property type="entry name" value="ADH_Zn_CS"/>
</dbReference>
<feature type="domain" description="Enoyl reductase (ER)" evidence="5">
    <location>
        <begin position="12"/>
        <end position="327"/>
    </location>
</feature>
<dbReference type="SMART" id="SM00829">
    <property type="entry name" value="PKS_ER"/>
    <property type="match status" value="1"/>
</dbReference>
<keyword evidence="7" id="KW-1185">Reference proteome</keyword>
<dbReference type="InterPro" id="IPR011032">
    <property type="entry name" value="GroES-like_sf"/>
</dbReference>
<dbReference type="SUPFAM" id="SSF50129">
    <property type="entry name" value="GroES-like"/>
    <property type="match status" value="1"/>
</dbReference>
<reference evidence="6 7" key="1">
    <citation type="submission" date="2021-04" db="EMBL/GenBank/DDBJ databases">
        <title>Draft genome sequence of Paenibacillus cisolokensis, LC2-13A.</title>
        <authorList>
            <person name="Uke A."/>
            <person name="Chhe C."/>
            <person name="Baramee S."/>
            <person name="Kosugi A."/>
        </authorList>
    </citation>
    <scope>NUCLEOTIDE SEQUENCE [LARGE SCALE GENOMIC DNA]</scope>
    <source>
        <strain evidence="6 7">LC2-13A</strain>
    </source>
</reference>
<evidence type="ECO:0000256" key="2">
    <source>
        <dbReference type="ARBA" id="ARBA00022833"/>
    </source>
</evidence>
<protein>
    <submittedName>
        <fullName evidence="6">Alcohol dehydrogenase</fullName>
    </submittedName>
</protein>
<dbReference type="InterPro" id="IPR050129">
    <property type="entry name" value="Zn_alcohol_dh"/>
</dbReference>
<dbReference type="Pfam" id="PF00107">
    <property type="entry name" value="ADH_zinc_N"/>
    <property type="match status" value="1"/>
</dbReference>
<name>A0ABQ4N4S6_9BACL</name>
<keyword evidence="1 4" id="KW-0479">Metal-binding</keyword>
<dbReference type="CDD" id="cd08234">
    <property type="entry name" value="threonine_DH_like"/>
    <property type="match status" value="1"/>
</dbReference>
<dbReference type="InterPro" id="IPR036291">
    <property type="entry name" value="NAD(P)-bd_dom_sf"/>
</dbReference>
<dbReference type="Proteomes" id="UP000680304">
    <property type="component" value="Unassembled WGS sequence"/>
</dbReference>
<evidence type="ECO:0000256" key="3">
    <source>
        <dbReference type="ARBA" id="ARBA00023002"/>
    </source>
</evidence>
<dbReference type="RefSeq" id="WP_213528447.1">
    <property type="nucleotide sequence ID" value="NZ_BOVJ01000057.1"/>
</dbReference>
<dbReference type="InterPro" id="IPR013154">
    <property type="entry name" value="ADH-like_N"/>
</dbReference>
<comment type="similarity">
    <text evidence="4">Belongs to the zinc-containing alcohol dehydrogenase family.</text>
</comment>
<dbReference type="EMBL" id="BOVJ01000057">
    <property type="protein sequence ID" value="GIQ63177.1"/>
    <property type="molecule type" value="Genomic_DNA"/>
</dbReference>
<keyword evidence="2 4" id="KW-0862">Zinc</keyword>
<dbReference type="InterPro" id="IPR013149">
    <property type="entry name" value="ADH-like_C"/>
</dbReference>
<evidence type="ECO:0000256" key="4">
    <source>
        <dbReference type="RuleBase" id="RU361277"/>
    </source>
</evidence>
<evidence type="ECO:0000256" key="1">
    <source>
        <dbReference type="ARBA" id="ARBA00022723"/>
    </source>
</evidence>
<proteinExistence type="inferred from homology"/>
<accession>A0ABQ4N4S6</accession>
<dbReference type="PANTHER" id="PTHR43401:SF2">
    <property type="entry name" value="L-THREONINE 3-DEHYDROGENASE"/>
    <property type="match status" value="1"/>
</dbReference>
<dbReference type="Pfam" id="PF08240">
    <property type="entry name" value="ADH_N"/>
    <property type="match status" value="1"/>
</dbReference>
<dbReference type="SUPFAM" id="SSF51735">
    <property type="entry name" value="NAD(P)-binding Rossmann-fold domains"/>
    <property type="match status" value="1"/>
</dbReference>
<sequence length="331" mass="36242">MKAFVIEKPFHATIREVPYPKPGYGEVTIKVHNVGICGTDVHIYEGKFIASYPIVPGHEFSGVIHEVGEGVPDLKVGDRVSAEPNIGCGRCAYCLTRRGNLCSNWKGIGVSLDGSMAEYVRVPMQNVLKLPDAMTFEEGAFIEPMACVVYGMNRLQLQVGERVILFGAGAMGQQLVQTIARSGASELVVVDVSREKLDLALRFGATRGVLSRDLSPDDFPGGFDVVVEATGIPSVIEQAFAYMGPGSRFLQFGVTNNDDRIRFSPFDLFNKDWTIIGTKATNQTFYPAFHWIKEGRVDVKPLLSKVIALEDAPAFFSGHKDPGLLKVQIKL</sequence>
<organism evidence="6 7">
    <name type="scientific">Paenibacillus cisolokensis</name>
    <dbReference type="NCBI Taxonomy" id="1658519"/>
    <lineage>
        <taxon>Bacteria</taxon>
        <taxon>Bacillati</taxon>
        <taxon>Bacillota</taxon>
        <taxon>Bacilli</taxon>
        <taxon>Bacillales</taxon>
        <taxon>Paenibacillaceae</taxon>
        <taxon>Paenibacillus</taxon>
    </lineage>
</organism>
<dbReference type="Gene3D" id="3.40.50.720">
    <property type="entry name" value="NAD(P)-binding Rossmann-like Domain"/>
    <property type="match status" value="1"/>
</dbReference>
<dbReference type="InterPro" id="IPR020843">
    <property type="entry name" value="ER"/>
</dbReference>
<evidence type="ECO:0000259" key="5">
    <source>
        <dbReference type="SMART" id="SM00829"/>
    </source>
</evidence>
<keyword evidence="3" id="KW-0560">Oxidoreductase</keyword>
<dbReference type="Gene3D" id="3.90.180.10">
    <property type="entry name" value="Medium-chain alcohol dehydrogenases, catalytic domain"/>
    <property type="match status" value="1"/>
</dbReference>
<comment type="cofactor">
    <cofactor evidence="4">
        <name>Zn(2+)</name>
        <dbReference type="ChEBI" id="CHEBI:29105"/>
    </cofactor>
</comment>
<comment type="caution">
    <text evidence="6">The sequence shown here is derived from an EMBL/GenBank/DDBJ whole genome shotgun (WGS) entry which is preliminary data.</text>
</comment>
<gene>
    <name evidence="6" type="primary">adh_2</name>
    <name evidence="6" type="ORF">PACILC2_17450</name>
</gene>
<evidence type="ECO:0000313" key="7">
    <source>
        <dbReference type="Proteomes" id="UP000680304"/>
    </source>
</evidence>
<dbReference type="PROSITE" id="PS00059">
    <property type="entry name" value="ADH_ZINC"/>
    <property type="match status" value="1"/>
</dbReference>
<evidence type="ECO:0000313" key="6">
    <source>
        <dbReference type="EMBL" id="GIQ63177.1"/>
    </source>
</evidence>
<dbReference type="PANTHER" id="PTHR43401">
    <property type="entry name" value="L-THREONINE 3-DEHYDROGENASE"/>
    <property type="match status" value="1"/>
</dbReference>